<proteinExistence type="predicted"/>
<feature type="domain" description="Sodium/calcium exchanger membrane region" evidence="6">
    <location>
        <begin position="32"/>
        <end position="177"/>
    </location>
</feature>
<protein>
    <recommendedName>
        <fullName evidence="6">Sodium/calcium exchanger membrane region domain-containing protein</fullName>
    </recommendedName>
</protein>
<evidence type="ECO:0000313" key="7">
    <source>
        <dbReference type="EMBL" id="AOS43103.1"/>
    </source>
</evidence>
<accession>A0A1I7PHL7</accession>
<dbReference type="EMBL" id="CP016094">
    <property type="protein sequence ID" value="AOS43103.1"/>
    <property type="molecule type" value="Genomic_DNA"/>
</dbReference>
<evidence type="ECO:0000256" key="5">
    <source>
        <dbReference type="SAM" id="Phobius"/>
    </source>
</evidence>
<evidence type="ECO:0000256" key="2">
    <source>
        <dbReference type="ARBA" id="ARBA00022692"/>
    </source>
</evidence>
<evidence type="ECO:0000313" key="8">
    <source>
        <dbReference type="Proteomes" id="UP000095228"/>
    </source>
</evidence>
<dbReference type="InterPro" id="IPR004837">
    <property type="entry name" value="NaCa_Exmemb"/>
</dbReference>
<evidence type="ECO:0000259" key="6">
    <source>
        <dbReference type="Pfam" id="PF01699"/>
    </source>
</evidence>
<name>A0A1I7PHL7_9BACT</name>
<evidence type="ECO:0000256" key="4">
    <source>
        <dbReference type="ARBA" id="ARBA00023136"/>
    </source>
</evidence>
<organism evidence="7 8">
    <name type="scientific">Lacunisphaera limnophila</name>
    <dbReference type="NCBI Taxonomy" id="1838286"/>
    <lineage>
        <taxon>Bacteria</taxon>
        <taxon>Pseudomonadati</taxon>
        <taxon>Verrucomicrobiota</taxon>
        <taxon>Opitutia</taxon>
        <taxon>Opitutales</taxon>
        <taxon>Opitutaceae</taxon>
        <taxon>Lacunisphaera</taxon>
    </lineage>
</organism>
<dbReference type="Proteomes" id="UP000095228">
    <property type="component" value="Chromosome"/>
</dbReference>
<gene>
    <name evidence="7" type="ORF">Verru16b_00144</name>
</gene>
<comment type="subcellular location">
    <subcellularLocation>
        <location evidence="1">Membrane</location>
        <topology evidence="1">Multi-pass membrane protein</topology>
    </subcellularLocation>
</comment>
<feature type="domain" description="Sodium/calcium exchanger membrane region" evidence="6">
    <location>
        <begin position="201"/>
        <end position="335"/>
    </location>
</feature>
<feature type="transmembrane region" description="Helical" evidence="5">
    <location>
        <begin position="194"/>
        <end position="214"/>
    </location>
</feature>
<feature type="transmembrane region" description="Helical" evidence="5">
    <location>
        <begin position="20"/>
        <end position="37"/>
    </location>
</feature>
<dbReference type="OrthoDB" id="189209at2"/>
<keyword evidence="2 5" id="KW-0812">Transmembrane</keyword>
<keyword evidence="4 5" id="KW-0472">Membrane</keyword>
<keyword evidence="3 5" id="KW-1133">Transmembrane helix</keyword>
<keyword evidence="8" id="KW-1185">Reference proteome</keyword>
<evidence type="ECO:0000256" key="3">
    <source>
        <dbReference type="ARBA" id="ARBA00022989"/>
    </source>
</evidence>
<feature type="transmembrane region" description="Helical" evidence="5">
    <location>
        <begin position="92"/>
        <end position="112"/>
    </location>
</feature>
<dbReference type="Pfam" id="PF01699">
    <property type="entry name" value="Na_Ca_ex"/>
    <property type="match status" value="2"/>
</dbReference>
<reference evidence="7 8" key="1">
    <citation type="submission" date="2016-06" db="EMBL/GenBank/DDBJ databases">
        <title>Three novel species with peptidoglycan cell walls form the new genus Lacunisphaera gen. nov. in the family Opitutaceae of the verrucomicrobial subdivision 4.</title>
        <authorList>
            <person name="Rast P."/>
            <person name="Gloeckner I."/>
            <person name="Jogler M."/>
            <person name="Boedeker C."/>
            <person name="Jeske O."/>
            <person name="Wiegand S."/>
            <person name="Reinhardt R."/>
            <person name="Schumann P."/>
            <person name="Rohde M."/>
            <person name="Spring S."/>
            <person name="Gloeckner F.O."/>
            <person name="Jogler C."/>
        </authorList>
    </citation>
    <scope>NUCLEOTIDE SEQUENCE [LARGE SCALE GENOMIC DNA]</scope>
    <source>
        <strain evidence="7 8">IG16b</strain>
    </source>
</reference>
<dbReference type="Gene3D" id="1.20.1420.30">
    <property type="entry name" value="NCX, central ion-binding region"/>
    <property type="match status" value="1"/>
</dbReference>
<dbReference type="InterPro" id="IPR044880">
    <property type="entry name" value="NCX_ion-bd_dom_sf"/>
</dbReference>
<feature type="transmembrane region" description="Helical" evidence="5">
    <location>
        <begin position="133"/>
        <end position="152"/>
    </location>
</feature>
<dbReference type="STRING" id="1838286.Verru16b_00144"/>
<dbReference type="GO" id="GO:0016020">
    <property type="term" value="C:membrane"/>
    <property type="evidence" value="ECO:0007669"/>
    <property type="project" value="UniProtKB-SubCell"/>
</dbReference>
<dbReference type="PATRIC" id="fig|1838286.3.peg.140"/>
<feature type="transmembrane region" description="Helical" evidence="5">
    <location>
        <begin position="320"/>
        <end position="337"/>
    </location>
</feature>
<evidence type="ECO:0000256" key="1">
    <source>
        <dbReference type="ARBA" id="ARBA00004141"/>
    </source>
</evidence>
<feature type="transmembrane region" description="Helical" evidence="5">
    <location>
        <begin position="293"/>
        <end position="313"/>
    </location>
</feature>
<feature type="transmembrane region" description="Helical" evidence="5">
    <location>
        <begin position="267"/>
        <end position="287"/>
    </location>
</feature>
<dbReference type="KEGG" id="obg:Verru16b_00144"/>
<dbReference type="AlphaFoldDB" id="A0A1I7PHL7"/>
<sequence>MAAVHLLPDLLESLALNDPPAYLAVFLGVSLLMLWRIEAMLDQGLEGTALGTLLLPYCSGLGNLIFVGLMVGKFGGGREVLTNSLVNNVTNLTLLLGLPALFWGLTIMPKAAGKVATDRKKGGGGGEAQLNRLSLLLTLAAVLFFTGAAWLLGRDGRLDRTDGIALIGLFLFWQCVQVFDVLKHNVRQRVSFGWKFYLNAAVVLVCAYFLYESIDWLVAWLSAQRHGFLSRDNLGWLTGWLMVLPNAILALYWGWRRRADVVYSSQVGDGHICIPLCLGLFALSGPLPVPPFALNSLLLLAGVAVVQAGFLLIAGGLPRWAGGVMCLAYGGFVYAGLVG</sequence>
<feature type="transmembrane region" description="Helical" evidence="5">
    <location>
        <begin position="234"/>
        <end position="255"/>
    </location>
</feature>
<feature type="transmembrane region" description="Helical" evidence="5">
    <location>
        <begin position="49"/>
        <end position="72"/>
    </location>
</feature>
<dbReference type="GO" id="GO:0055085">
    <property type="term" value="P:transmembrane transport"/>
    <property type="evidence" value="ECO:0007669"/>
    <property type="project" value="InterPro"/>
</dbReference>